<dbReference type="Pfam" id="PF13460">
    <property type="entry name" value="NAD_binding_10"/>
    <property type="match status" value="1"/>
</dbReference>
<dbReference type="SUPFAM" id="SSF51735">
    <property type="entry name" value="NAD(P)-binding Rossmann-fold domains"/>
    <property type="match status" value="1"/>
</dbReference>
<evidence type="ECO:0000259" key="1">
    <source>
        <dbReference type="Pfam" id="PF13460"/>
    </source>
</evidence>
<dbReference type="Proteomes" id="UP001153069">
    <property type="component" value="Unassembled WGS sequence"/>
</dbReference>
<dbReference type="Gene3D" id="3.40.50.720">
    <property type="entry name" value="NAD(P)-binding Rossmann-like Domain"/>
    <property type="match status" value="1"/>
</dbReference>
<dbReference type="InterPro" id="IPR036291">
    <property type="entry name" value="NAD(P)-bd_dom_sf"/>
</dbReference>
<dbReference type="InterPro" id="IPR016040">
    <property type="entry name" value="NAD(P)-bd_dom"/>
</dbReference>
<sequence length="190" mass="20818">MVRSPEKFDLQHDNLSVIQGDFSNGDAIQETVRGTTYVICTGGGPHNSRQYEKGFMERFVREQLWPAVLANAESSPPKALLFQAGALSKVSKLPNFSQLLIAPLMGLRPMALDNDAVMRFIDSNPLKGTKVIVTRPGALINGKGGSDLRASCMANTIPLTYADLGRFNVQTVSDEEFGMKYPYVCLKNGF</sequence>
<feature type="domain" description="NAD(P)-binding" evidence="1">
    <location>
        <begin position="1"/>
        <end position="80"/>
    </location>
</feature>
<evidence type="ECO:0000313" key="2">
    <source>
        <dbReference type="EMBL" id="CAB9503421.1"/>
    </source>
</evidence>
<protein>
    <submittedName>
        <fullName evidence="2">NmrA-like family</fullName>
    </submittedName>
</protein>
<comment type="caution">
    <text evidence="2">The sequence shown here is derived from an EMBL/GenBank/DDBJ whole genome shotgun (WGS) entry which is preliminary data.</text>
</comment>
<proteinExistence type="predicted"/>
<organism evidence="2 3">
    <name type="scientific">Seminavis robusta</name>
    <dbReference type="NCBI Taxonomy" id="568900"/>
    <lineage>
        <taxon>Eukaryota</taxon>
        <taxon>Sar</taxon>
        <taxon>Stramenopiles</taxon>
        <taxon>Ochrophyta</taxon>
        <taxon>Bacillariophyta</taxon>
        <taxon>Bacillariophyceae</taxon>
        <taxon>Bacillariophycidae</taxon>
        <taxon>Naviculales</taxon>
        <taxon>Naviculaceae</taxon>
        <taxon>Seminavis</taxon>
    </lineage>
</organism>
<keyword evidence="3" id="KW-1185">Reference proteome</keyword>
<name>A0A9N8DJP3_9STRA</name>
<reference evidence="2" key="1">
    <citation type="submission" date="2020-06" db="EMBL/GenBank/DDBJ databases">
        <authorList>
            <consortium name="Plant Systems Biology data submission"/>
        </authorList>
    </citation>
    <scope>NUCLEOTIDE SEQUENCE</scope>
    <source>
        <strain evidence="2">D6</strain>
    </source>
</reference>
<dbReference type="EMBL" id="CAICTM010000164">
    <property type="protein sequence ID" value="CAB9503421.1"/>
    <property type="molecule type" value="Genomic_DNA"/>
</dbReference>
<evidence type="ECO:0000313" key="3">
    <source>
        <dbReference type="Proteomes" id="UP001153069"/>
    </source>
</evidence>
<dbReference type="AlphaFoldDB" id="A0A9N8DJP3"/>
<gene>
    <name evidence="2" type="ORF">SEMRO_165_G073840.1</name>
</gene>
<accession>A0A9N8DJP3</accession>